<evidence type="ECO:0000256" key="1">
    <source>
        <dbReference type="ARBA" id="ARBA00022729"/>
    </source>
</evidence>
<feature type="chain" id="PRO_5046488232" evidence="3">
    <location>
        <begin position="24"/>
        <end position="323"/>
    </location>
</feature>
<organism evidence="4 5">
    <name type="scientific">Congregibacter variabilis</name>
    <dbReference type="NCBI Taxonomy" id="3081200"/>
    <lineage>
        <taxon>Bacteria</taxon>
        <taxon>Pseudomonadati</taxon>
        <taxon>Pseudomonadota</taxon>
        <taxon>Gammaproteobacteria</taxon>
        <taxon>Cellvibrionales</taxon>
        <taxon>Halieaceae</taxon>
        <taxon>Congregibacter</taxon>
    </lineage>
</organism>
<dbReference type="Proteomes" id="UP001626537">
    <property type="component" value="Chromosome"/>
</dbReference>
<sequence>MKLIIASITSIAIGALLSMSVNAKKDSECASMDGRLYGLCNAYCESLDCDGSPSAPAQACASLKENFVKASGGEPLPCETPVPVDSDGDGVPDSADNCVATPNADQLDTDGDGVGDACDNCASQPNPDQADADSDGVGDFCDNCVSTANPDQTDNNLNGFGDVCEPVACTPDCSGKACGSDGCGGSCGSCGAGQVCTSDFMCAVEPVIETCDGVDNDGDGAIDEGVIEPSEACEFTNQYGTCTGAWQCGGEIGWSCNAQPATPEGCTSACVGITYYPDFDGDGFGDPAGSVEQDSCFAPDGYVTNGDDCDDGAPGVTNECTAG</sequence>
<dbReference type="PANTHER" id="PTHR10199">
    <property type="entry name" value="THROMBOSPONDIN"/>
    <property type="match status" value="1"/>
</dbReference>
<dbReference type="EMBL" id="CP136864">
    <property type="protein sequence ID" value="WOJ93802.1"/>
    <property type="molecule type" value="Genomic_DNA"/>
</dbReference>
<dbReference type="PANTHER" id="PTHR10199:SF110">
    <property type="entry name" value="TSP C-TERMINAL DOMAIN-CONTAINING PROTEIN"/>
    <property type="match status" value="1"/>
</dbReference>
<gene>
    <name evidence="4" type="ORF">R0135_01215</name>
</gene>
<dbReference type="SUPFAM" id="SSF103647">
    <property type="entry name" value="TSP type-3 repeat"/>
    <property type="match status" value="1"/>
</dbReference>
<dbReference type="Pfam" id="PF02412">
    <property type="entry name" value="TSP_3"/>
    <property type="match status" value="2"/>
</dbReference>
<accession>A0ABZ0I2U1</accession>
<reference evidence="4 5" key="1">
    <citation type="submission" date="2023-10" db="EMBL/GenBank/DDBJ databases">
        <title>Two novel species belonging to the OM43/NOR5 clade.</title>
        <authorList>
            <person name="Park M."/>
        </authorList>
    </citation>
    <scope>NUCLEOTIDE SEQUENCE [LARGE SCALE GENOMIC DNA]</scope>
    <source>
        <strain evidence="4 5">IMCC43200</strain>
    </source>
</reference>
<evidence type="ECO:0000256" key="3">
    <source>
        <dbReference type="SAM" id="SignalP"/>
    </source>
</evidence>
<proteinExistence type="predicted"/>
<dbReference type="RefSeq" id="WP_407348443.1">
    <property type="nucleotide sequence ID" value="NZ_CP136864.1"/>
</dbReference>
<keyword evidence="5" id="KW-1185">Reference proteome</keyword>
<feature type="signal peptide" evidence="3">
    <location>
        <begin position="1"/>
        <end position="23"/>
    </location>
</feature>
<keyword evidence="1 3" id="KW-0732">Signal</keyword>
<dbReference type="InterPro" id="IPR028974">
    <property type="entry name" value="TSP_type-3_rpt"/>
</dbReference>
<evidence type="ECO:0000313" key="5">
    <source>
        <dbReference type="Proteomes" id="UP001626537"/>
    </source>
</evidence>
<dbReference type="Gene3D" id="4.10.1080.10">
    <property type="entry name" value="TSP type-3 repeat"/>
    <property type="match status" value="1"/>
</dbReference>
<dbReference type="InterPro" id="IPR003367">
    <property type="entry name" value="Thrombospondin_3-like_rpt"/>
</dbReference>
<evidence type="ECO:0000313" key="4">
    <source>
        <dbReference type="EMBL" id="WOJ93802.1"/>
    </source>
</evidence>
<protein>
    <submittedName>
        <fullName evidence="4">Thrombospondin type 3 repeat-containing protein</fullName>
    </submittedName>
</protein>
<name>A0ABZ0I2U1_9GAMM</name>
<evidence type="ECO:0000256" key="2">
    <source>
        <dbReference type="ARBA" id="ARBA00022837"/>
    </source>
</evidence>
<keyword evidence="2" id="KW-0106">Calcium</keyword>